<evidence type="ECO:0000313" key="2">
    <source>
        <dbReference type="Proteomes" id="UP000005237"/>
    </source>
</evidence>
<reference evidence="1" key="2">
    <citation type="submission" date="2022-06" db="UniProtKB">
        <authorList>
            <consortium name="EnsemblMetazoa"/>
        </authorList>
    </citation>
    <scope>IDENTIFICATION</scope>
    <source>
        <strain evidence="1">DF5081</strain>
    </source>
</reference>
<name>A0A8R1ECY2_CAEJA</name>
<proteinExistence type="predicted"/>
<organism evidence="1 2">
    <name type="scientific">Caenorhabditis japonica</name>
    <dbReference type="NCBI Taxonomy" id="281687"/>
    <lineage>
        <taxon>Eukaryota</taxon>
        <taxon>Metazoa</taxon>
        <taxon>Ecdysozoa</taxon>
        <taxon>Nematoda</taxon>
        <taxon>Chromadorea</taxon>
        <taxon>Rhabditida</taxon>
        <taxon>Rhabditina</taxon>
        <taxon>Rhabditomorpha</taxon>
        <taxon>Rhabditoidea</taxon>
        <taxon>Rhabditidae</taxon>
        <taxon>Peloderinae</taxon>
        <taxon>Caenorhabditis</taxon>
    </lineage>
</organism>
<evidence type="ECO:0000313" key="1">
    <source>
        <dbReference type="EnsemblMetazoa" id="CJA33181.1"/>
    </source>
</evidence>
<sequence>MGATGLDNTFLISQQNNVVARKILEDVKQRLFMHTETWERLKSAMKDPKIEDYDKTLKISEILRHHRELLHLILLYAPPESLSVELFNDPRFQSTRAAMEMILVIERYVTCAKLKEPSVRSVFRYIRSFLDEQPDLSGEQAAARFFQLLGQDRPLWKRLEQNFWCLAFGKKPKIEQFEYVDLSGVEKLTSRRKDKKIQSKCSSNFETIDEINEVMPSAYRLQKCAEPNNLVVKCGELCVRNDTDDSYTQLEISERQWTRKDDITLLTRFNDALKSNPAFSEEQTPSLVPELQFGAKSVVARLRYLLAELRSQSNM</sequence>
<reference evidence="2" key="1">
    <citation type="submission" date="2010-08" db="EMBL/GenBank/DDBJ databases">
        <authorList>
            <consortium name="Caenorhabditis japonica Sequencing Consortium"/>
            <person name="Wilson R.K."/>
        </authorList>
    </citation>
    <scope>NUCLEOTIDE SEQUENCE [LARGE SCALE GENOMIC DNA]</scope>
    <source>
        <strain evidence="2">DF5081</strain>
    </source>
</reference>
<accession>A0A8R1ECY2</accession>
<dbReference type="AlphaFoldDB" id="A0A8R1ECY2"/>
<keyword evidence="2" id="KW-1185">Reference proteome</keyword>
<protein>
    <submittedName>
        <fullName evidence="1">Uncharacterized protein</fullName>
    </submittedName>
</protein>
<dbReference type="EnsemblMetazoa" id="CJA33181.1">
    <property type="protein sequence ID" value="CJA33181.1"/>
    <property type="gene ID" value="WBGene00209028"/>
</dbReference>
<dbReference type="Proteomes" id="UP000005237">
    <property type="component" value="Unassembled WGS sequence"/>
</dbReference>